<feature type="region of interest" description="Disordered" evidence="1">
    <location>
        <begin position="1"/>
        <end position="26"/>
    </location>
</feature>
<feature type="region of interest" description="Disordered" evidence="1">
    <location>
        <begin position="650"/>
        <end position="694"/>
    </location>
</feature>
<feature type="compositionally biased region" description="Basic and acidic residues" evidence="1">
    <location>
        <begin position="650"/>
        <end position="659"/>
    </location>
</feature>
<proteinExistence type="predicted"/>
<feature type="region of interest" description="Disordered" evidence="1">
    <location>
        <begin position="374"/>
        <end position="405"/>
    </location>
</feature>
<evidence type="ECO:0000256" key="1">
    <source>
        <dbReference type="SAM" id="MobiDB-lite"/>
    </source>
</evidence>
<evidence type="ECO:0000256" key="2">
    <source>
        <dbReference type="SAM" id="Phobius"/>
    </source>
</evidence>
<name>A0A4Z1H1R8_9HELO</name>
<protein>
    <submittedName>
        <fullName evidence="3">Uncharacterized protein</fullName>
    </submittedName>
</protein>
<feature type="transmembrane region" description="Helical" evidence="2">
    <location>
        <begin position="257"/>
        <end position="283"/>
    </location>
</feature>
<reference evidence="3 4" key="1">
    <citation type="submission" date="2017-12" db="EMBL/GenBank/DDBJ databases">
        <title>Comparative genomics of Botrytis spp.</title>
        <authorList>
            <person name="Valero-Jimenez C.A."/>
            <person name="Tapia P."/>
            <person name="Veloso J."/>
            <person name="Silva-Moreno E."/>
            <person name="Staats M."/>
            <person name="Valdes J.H."/>
            <person name="Van Kan J.A.L."/>
        </authorList>
    </citation>
    <scope>NUCLEOTIDE SEQUENCE [LARGE SCALE GENOMIC DNA]</scope>
    <source>
        <strain evidence="3 4">Bh0001</strain>
    </source>
</reference>
<dbReference type="Proteomes" id="UP000297814">
    <property type="component" value="Unassembled WGS sequence"/>
</dbReference>
<feature type="compositionally biased region" description="Acidic residues" evidence="1">
    <location>
        <begin position="322"/>
        <end position="332"/>
    </location>
</feature>
<feature type="transmembrane region" description="Helical" evidence="2">
    <location>
        <begin position="431"/>
        <end position="455"/>
    </location>
</feature>
<feature type="transmembrane region" description="Helical" evidence="2">
    <location>
        <begin position="210"/>
        <end position="237"/>
    </location>
</feature>
<feature type="transmembrane region" description="Helical" evidence="2">
    <location>
        <begin position="42"/>
        <end position="66"/>
    </location>
</feature>
<feature type="transmembrane region" description="Helical" evidence="2">
    <location>
        <begin position="531"/>
        <end position="557"/>
    </location>
</feature>
<evidence type="ECO:0000313" key="3">
    <source>
        <dbReference type="EMBL" id="TGO39353.1"/>
    </source>
</evidence>
<feature type="transmembrane region" description="Helical" evidence="2">
    <location>
        <begin position="578"/>
        <end position="601"/>
    </location>
</feature>
<accession>A0A4Z1H1R8</accession>
<keyword evidence="2" id="KW-1133">Transmembrane helix</keyword>
<keyword evidence="2" id="KW-0472">Membrane</keyword>
<feature type="region of interest" description="Disordered" evidence="1">
    <location>
        <begin position="313"/>
        <end position="337"/>
    </location>
</feature>
<evidence type="ECO:0000313" key="4">
    <source>
        <dbReference type="Proteomes" id="UP000297814"/>
    </source>
</evidence>
<dbReference type="EMBL" id="PQXK01000055">
    <property type="protein sequence ID" value="TGO39353.1"/>
    <property type="molecule type" value="Genomic_DNA"/>
</dbReference>
<dbReference type="AlphaFoldDB" id="A0A4Z1H1R8"/>
<feature type="transmembrane region" description="Helical" evidence="2">
    <location>
        <begin position="177"/>
        <end position="198"/>
    </location>
</feature>
<keyword evidence="2" id="KW-0812">Transmembrane</keyword>
<organism evidence="3 4">
    <name type="scientific">Botrytis hyacinthi</name>
    <dbReference type="NCBI Taxonomy" id="278943"/>
    <lineage>
        <taxon>Eukaryota</taxon>
        <taxon>Fungi</taxon>
        <taxon>Dikarya</taxon>
        <taxon>Ascomycota</taxon>
        <taxon>Pezizomycotina</taxon>
        <taxon>Leotiomycetes</taxon>
        <taxon>Helotiales</taxon>
        <taxon>Sclerotiniaceae</taxon>
        <taxon>Botrytis</taxon>
    </lineage>
</organism>
<feature type="compositionally biased region" description="Basic and acidic residues" evidence="1">
    <location>
        <begin position="1"/>
        <end position="11"/>
    </location>
</feature>
<gene>
    <name evidence="3" type="ORF">BHYA_0055g00050</name>
</gene>
<feature type="transmembrane region" description="Helical" evidence="2">
    <location>
        <begin position="621"/>
        <end position="643"/>
    </location>
</feature>
<keyword evidence="4" id="KW-1185">Reference proteome</keyword>
<sequence length="694" mass="77598">MADKAQDEAERAALNPTSGEGTALKENVPGGKQGIWQSGKNCLSYFSTLSVFTITTLLMIPGLALACYHQRALQLLTLTTTSTAPSKVSGGLNATNGSEDSLTYKIYLWYYCVSGVAARTGNLVNITDSCHQSRQALTYHILPSLNSTFTPPLPGYDTSGPIMAINNLFQNYAYPAFASYVAAIFLLIIFASLFNWWFGATATPHKKTLVLVLSIFTACFATLAAFQTYLCYQTIYILDQIMGHSKSTLNISITPGFLYLVIIHLFWIILLLNVFIIPISTCIKRRRVKRKLQPLEADAHELKENETLNGDTKVCSSLAEPADPESSDDDYDIPPRDAPQYGVPIYPHLGMQNQGYYGHGYGAQMPMPMPMFDPMQDRMYQPQSGRRKNKGKREQGRDQEVTQTNNTQIPSIMLKCLQIPKEKRQGPARRYYHGLCTVTATSIIVIIFVLISLVYQFPGENNSILDIETPSITYKIYVFQYCVSSGHENDSGVDKNPNAKDGLGCHLDLNPLGYIVATTNISAEPSDLTTFYALMTVAFAFYYVGCHVIVLTIYLWWRWYNRHFNPGEKVPEKSFTKLMLACFTGVTIFCIPASCLTHASYLGSGIAGGGIPKSYSKIGNLYMLFVHSLWLWYLASLLIIFLLRRKEYPKPPKEKKEQEEEKSEDAESVSDSASSYGTEWDYGSDTVGPTLWRR</sequence>
<comment type="caution">
    <text evidence="3">The sequence shown here is derived from an EMBL/GenBank/DDBJ whole genome shotgun (WGS) entry which is preliminary data.</text>
</comment>